<dbReference type="CDD" id="cd03019">
    <property type="entry name" value="DsbA_DsbA"/>
    <property type="match status" value="1"/>
</dbReference>
<feature type="signal peptide" evidence="4">
    <location>
        <begin position="1"/>
        <end position="18"/>
    </location>
</feature>
<dbReference type="Gene3D" id="3.40.30.10">
    <property type="entry name" value="Glutaredoxin"/>
    <property type="match status" value="1"/>
</dbReference>
<reference evidence="7" key="1">
    <citation type="journal article" date="2019" name="Int. J. Syst. Evol. Microbiol.">
        <title>The Global Catalogue of Microorganisms (GCM) 10K type strain sequencing project: providing services to taxonomists for standard genome sequencing and annotation.</title>
        <authorList>
            <consortium name="The Broad Institute Genomics Platform"/>
            <consortium name="The Broad Institute Genome Sequencing Center for Infectious Disease"/>
            <person name="Wu L."/>
            <person name="Ma J."/>
        </authorList>
    </citation>
    <scope>NUCLEOTIDE SEQUENCE [LARGE SCALE GENOMIC DNA]</scope>
    <source>
        <strain evidence="7">CGMCC 1.10130</strain>
    </source>
</reference>
<dbReference type="PIRSF" id="PIRSF001488">
    <property type="entry name" value="Tdi_protein"/>
    <property type="match status" value="1"/>
</dbReference>
<protein>
    <recommendedName>
        <fullName evidence="2">Thiol:disulfide interchange protein</fullName>
    </recommendedName>
</protein>
<dbReference type="InterPro" id="IPR050824">
    <property type="entry name" value="Thiol_disulfide_DsbA"/>
</dbReference>
<dbReference type="SUPFAM" id="SSF52833">
    <property type="entry name" value="Thioredoxin-like"/>
    <property type="match status" value="1"/>
</dbReference>
<dbReference type="Proteomes" id="UP000619743">
    <property type="component" value="Unassembled WGS sequence"/>
</dbReference>
<dbReference type="GO" id="GO:0042597">
    <property type="term" value="C:periplasmic space"/>
    <property type="evidence" value="ECO:0007669"/>
    <property type="project" value="UniProtKB-SubCell"/>
</dbReference>
<organism evidence="6 7">
    <name type="scientific">Neiella marina</name>
    <dbReference type="NCBI Taxonomy" id="508461"/>
    <lineage>
        <taxon>Bacteria</taxon>
        <taxon>Pseudomonadati</taxon>
        <taxon>Pseudomonadota</taxon>
        <taxon>Gammaproteobacteria</taxon>
        <taxon>Alteromonadales</taxon>
        <taxon>Echinimonadaceae</taxon>
        <taxon>Neiella</taxon>
    </lineage>
</organism>
<accession>A0A8J2U1X3</accession>
<dbReference type="Pfam" id="PF13462">
    <property type="entry name" value="Thioredoxin_4"/>
    <property type="match status" value="1"/>
</dbReference>
<dbReference type="InterPro" id="IPR036249">
    <property type="entry name" value="Thioredoxin-like_sf"/>
</dbReference>
<dbReference type="EMBL" id="BMDX01000001">
    <property type="protein sequence ID" value="GGA64801.1"/>
    <property type="molecule type" value="Genomic_DNA"/>
</dbReference>
<evidence type="ECO:0000256" key="4">
    <source>
        <dbReference type="SAM" id="SignalP"/>
    </source>
</evidence>
<dbReference type="PROSITE" id="PS51352">
    <property type="entry name" value="THIOREDOXIN_2"/>
    <property type="match status" value="1"/>
</dbReference>
<keyword evidence="2" id="KW-1015">Disulfide bond</keyword>
<evidence type="ECO:0000256" key="2">
    <source>
        <dbReference type="PIRNR" id="PIRNR001488"/>
    </source>
</evidence>
<feature type="chain" id="PRO_5035197074" description="Thiol:disulfide interchange protein" evidence="4">
    <location>
        <begin position="19"/>
        <end position="214"/>
    </location>
</feature>
<keyword evidence="1 4" id="KW-0732">Signal</keyword>
<dbReference type="OrthoDB" id="9784896at2"/>
<evidence type="ECO:0000259" key="5">
    <source>
        <dbReference type="PROSITE" id="PS51352"/>
    </source>
</evidence>
<dbReference type="InterPro" id="IPR023205">
    <property type="entry name" value="DsbA/DsbL"/>
</dbReference>
<dbReference type="RefSeq" id="WP_087504272.1">
    <property type="nucleotide sequence ID" value="NZ_BMDX01000001.1"/>
</dbReference>
<evidence type="ECO:0000313" key="6">
    <source>
        <dbReference type="EMBL" id="GGA64801.1"/>
    </source>
</evidence>
<proteinExistence type="inferred from homology"/>
<comment type="subcellular location">
    <subcellularLocation>
        <location evidence="2">Periplasm</location>
    </subcellularLocation>
</comment>
<dbReference type="InterPro" id="IPR013766">
    <property type="entry name" value="Thioredoxin_domain"/>
</dbReference>
<dbReference type="AlphaFoldDB" id="A0A8J2U1X3"/>
<feature type="domain" description="Thioredoxin" evidence="5">
    <location>
        <begin position="7"/>
        <end position="156"/>
    </location>
</feature>
<comment type="caution">
    <text evidence="6">The sequence shown here is derived from an EMBL/GenBank/DDBJ whole genome shotgun (WGS) entry which is preliminary data.</text>
</comment>
<sequence>MKQLLAVLWLVVAPWTSAADFTEGKHYKTLTTPASATPEVVEYFSFYCPACFRFEPLASDLKQELPDDVFHRIHVDFLYYVDSKSRTRLPETALMLSKALAMAQAFDIEQEVSASIFERHFIARDKTKELGQLQADFADHGVTTERFMAAYDSFSINSKARLMQQATRNHNIRSVPTVVVNGRYEVIPNGLSGSKNIAEEYKKLVQYLLALPAE</sequence>
<keyword evidence="7" id="KW-1185">Reference proteome</keyword>
<evidence type="ECO:0000313" key="7">
    <source>
        <dbReference type="Proteomes" id="UP000619743"/>
    </source>
</evidence>
<dbReference type="PANTHER" id="PTHR35891:SF3">
    <property type="entry name" value="THIOL:DISULFIDE INTERCHANGE PROTEIN DSBL"/>
    <property type="match status" value="1"/>
</dbReference>
<keyword evidence="2" id="KW-0574">Periplasm</keyword>
<name>A0A8J2U1X3_9GAMM</name>
<comment type="similarity">
    <text evidence="2">Belongs to the thioredoxin family.</text>
</comment>
<dbReference type="InterPro" id="IPR012336">
    <property type="entry name" value="Thioredoxin-like_fold"/>
</dbReference>
<evidence type="ECO:0000256" key="3">
    <source>
        <dbReference type="PIRSR" id="PIRSR001488-1"/>
    </source>
</evidence>
<evidence type="ECO:0000256" key="1">
    <source>
        <dbReference type="ARBA" id="ARBA00022729"/>
    </source>
</evidence>
<dbReference type="PANTHER" id="PTHR35891">
    <property type="entry name" value="THIOL:DISULFIDE INTERCHANGE PROTEIN DSBA"/>
    <property type="match status" value="1"/>
</dbReference>
<feature type="disulfide bond" description="Redox-active" evidence="3">
    <location>
        <begin position="48"/>
        <end position="51"/>
    </location>
</feature>
<gene>
    <name evidence="6" type="primary">dsbA</name>
    <name evidence="6" type="ORF">GCM10011369_02720</name>
</gene>